<protein>
    <submittedName>
        <fullName evidence="2">Uncharacterized protein</fullName>
    </submittedName>
</protein>
<evidence type="ECO:0000256" key="1">
    <source>
        <dbReference type="SAM" id="MobiDB-lite"/>
    </source>
</evidence>
<dbReference type="EMBL" id="SOYY01000014">
    <property type="protein sequence ID" value="KAA0712292.1"/>
    <property type="molecule type" value="Genomic_DNA"/>
</dbReference>
<comment type="caution">
    <text evidence="2">The sequence shown here is derived from an EMBL/GenBank/DDBJ whole genome shotgun (WGS) entry which is preliminary data.</text>
</comment>
<organism evidence="2 3">
    <name type="scientific">Triplophysa tibetana</name>
    <dbReference type="NCBI Taxonomy" id="1572043"/>
    <lineage>
        <taxon>Eukaryota</taxon>
        <taxon>Metazoa</taxon>
        <taxon>Chordata</taxon>
        <taxon>Craniata</taxon>
        <taxon>Vertebrata</taxon>
        <taxon>Euteleostomi</taxon>
        <taxon>Actinopterygii</taxon>
        <taxon>Neopterygii</taxon>
        <taxon>Teleostei</taxon>
        <taxon>Ostariophysi</taxon>
        <taxon>Cypriniformes</taxon>
        <taxon>Nemacheilidae</taxon>
        <taxon>Triplophysa</taxon>
    </lineage>
</organism>
<dbReference type="AlphaFoldDB" id="A0A5A9NQL0"/>
<keyword evidence="3" id="KW-1185">Reference proteome</keyword>
<reference evidence="2 3" key="1">
    <citation type="journal article" date="2019" name="Mol. Ecol. Resour.">
        <title>Chromosome-level genome assembly of Triplophysa tibetana, a fish adapted to the harsh high-altitude environment of the Tibetan Plateau.</title>
        <authorList>
            <person name="Yang X."/>
            <person name="Liu H."/>
            <person name="Ma Z."/>
            <person name="Zou Y."/>
            <person name="Zou M."/>
            <person name="Mao Y."/>
            <person name="Li X."/>
            <person name="Wang H."/>
            <person name="Chen T."/>
            <person name="Wang W."/>
            <person name="Yang R."/>
        </authorList>
    </citation>
    <scope>NUCLEOTIDE SEQUENCE [LARGE SCALE GENOMIC DNA]</scope>
    <source>
        <strain evidence="2">TTIB1903HZAU</strain>
        <tissue evidence="2">Muscle</tissue>
    </source>
</reference>
<dbReference type="Proteomes" id="UP000324632">
    <property type="component" value="Chromosome 14"/>
</dbReference>
<evidence type="ECO:0000313" key="2">
    <source>
        <dbReference type="EMBL" id="KAA0712292.1"/>
    </source>
</evidence>
<sequence>MLSSRTLALSSAKPGLPVPSCGFMYHSDHSAHFHAPIAPVSFISRTSHNTLAISESMVYGRLITLCLFSAQQTGRGGIYYGKTQYPVKRHLLQPTFQTLPEPPSTEGRCHRVVKTPHEPASETPDQMWRDQKRLAPCPPYAD</sequence>
<accession>A0A5A9NQL0</accession>
<proteinExistence type="predicted"/>
<evidence type="ECO:0000313" key="3">
    <source>
        <dbReference type="Proteomes" id="UP000324632"/>
    </source>
</evidence>
<name>A0A5A9NQL0_9TELE</name>
<feature type="region of interest" description="Disordered" evidence="1">
    <location>
        <begin position="116"/>
        <end position="142"/>
    </location>
</feature>
<gene>
    <name evidence="2" type="ORF">E1301_Tti015092</name>
</gene>